<comment type="caution">
    <text evidence="1">The sequence shown here is derived from an EMBL/GenBank/DDBJ whole genome shotgun (WGS) entry which is preliminary data.</text>
</comment>
<dbReference type="OrthoDB" id="955670at2759"/>
<dbReference type="Proteomes" id="UP000828251">
    <property type="component" value="Unassembled WGS sequence"/>
</dbReference>
<keyword evidence="2" id="KW-1185">Reference proteome</keyword>
<accession>A0A9D3UGX4</accession>
<name>A0A9D3UGX4_9ROSI</name>
<protein>
    <recommendedName>
        <fullName evidence="3">RNase H type-1 domain-containing protein</fullName>
    </recommendedName>
</protein>
<evidence type="ECO:0000313" key="1">
    <source>
        <dbReference type="EMBL" id="KAH1040254.1"/>
    </source>
</evidence>
<dbReference type="AlphaFoldDB" id="A0A9D3UGX4"/>
<reference evidence="1 2" key="1">
    <citation type="journal article" date="2021" name="Plant Biotechnol. J.">
        <title>Multi-omics assisted identification of the key and species-specific regulatory components of drought-tolerant mechanisms in Gossypium stocksii.</title>
        <authorList>
            <person name="Yu D."/>
            <person name="Ke L."/>
            <person name="Zhang D."/>
            <person name="Wu Y."/>
            <person name="Sun Y."/>
            <person name="Mei J."/>
            <person name="Sun J."/>
            <person name="Sun Y."/>
        </authorList>
    </citation>
    <scope>NUCLEOTIDE SEQUENCE [LARGE SCALE GENOMIC DNA]</scope>
    <source>
        <strain evidence="2">cv. E1</strain>
        <tissue evidence="1">Leaf</tissue>
    </source>
</reference>
<gene>
    <name evidence="1" type="ORF">J1N35_041997</name>
</gene>
<dbReference type="EMBL" id="JAIQCV010000012">
    <property type="protein sequence ID" value="KAH1040254.1"/>
    <property type="molecule type" value="Genomic_DNA"/>
</dbReference>
<sequence length="117" mass="13533">MLLTSLKNKKIYIGRSNHDFGERFRQIKVTCDNALLVELLLADGGENSNLVVLRLLHQILRRRWRGRIHHISRIHNEVIDHMVKCYILGVSSFAIYDNPPDSVKNLPLTDLTRSMLS</sequence>
<proteinExistence type="predicted"/>
<organism evidence="1 2">
    <name type="scientific">Gossypium stocksii</name>
    <dbReference type="NCBI Taxonomy" id="47602"/>
    <lineage>
        <taxon>Eukaryota</taxon>
        <taxon>Viridiplantae</taxon>
        <taxon>Streptophyta</taxon>
        <taxon>Embryophyta</taxon>
        <taxon>Tracheophyta</taxon>
        <taxon>Spermatophyta</taxon>
        <taxon>Magnoliopsida</taxon>
        <taxon>eudicotyledons</taxon>
        <taxon>Gunneridae</taxon>
        <taxon>Pentapetalae</taxon>
        <taxon>rosids</taxon>
        <taxon>malvids</taxon>
        <taxon>Malvales</taxon>
        <taxon>Malvaceae</taxon>
        <taxon>Malvoideae</taxon>
        <taxon>Gossypium</taxon>
    </lineage>
</organism>
<evidence type="ECO:0008006" key="3">
    <source>
        <dbReference type="Google" id="ProtNLM"/>
    </source>
</evidence>
<evidence type="ECO:0000313" key="2">
    <source>
        <dbReference type="Proteomes" id="UP000828251"/>
    </source>
</evidence>